<keyword evidence="2" id="KW-0624">Polysaccharide degradation</keyword>
<dbReference type="Pfam" id="PF04616">
    <property type="entry name" value="Glyco_hydro_43"/>
    <property type="match status" value="1"/>
</dbReference>
<keyword evidence="2" id="KW-0858">Xylan degradation</keyword>
<keyword evidence="3 7" id="KW-0378">Hydrolase</keyword>
<organism evidence="7 8">
    <name type="scientific">Arcticibacter pallidicorallinus</name>
    <dbReference type="NCBI Taxonomy" id="1259464"/>
    <lineage>
        <taxon>Bacteria</taxon>
        <taxon>Pseudomonadati</taxon>
        <taxon>Bacteroidota</taxon>
        <taxon>Sphingobacteriia</taxon>
        <taxon>Sphingobacteriales</taxon>
        <taxon>Sphingobacteriaceae</taxon>
        <taxon>Arcticibacter</taxon>
    </lineage>
</organism>
<sequence length="151" mass="16757">MKKTLVLLGLLSAATISRATAQTQKNFISNPIVSGYFADATIVKDKDTYYIYATIDPWGADELAVLQTKDFNDNPILSTTPDSTTYGPGHHTVFREGKQDYILYHRLKPNKEKAVLRQLCIDSLNYNADGSIKKIIPKGVSSFIKASTARK</sequence>
<dbReference type="AlphaFoldDB" id="A0A2T0U5Y3"/>
<evidence type="ECO:0000256" key="4">
    <source>
        <dbReference type="ARBA" id="ARBA00023277"/>
    </source>
</evidence>
<comment type="similarity">
    <text evidence="1">Belongs to the glycosyl hydrolase 43 family.</text>
</comment>
<dbReference type="Gene3D" id="2.115.10.20">
    <property type="entry name" value="Glycosyl hydrolase domain, family 43"/>
    <property type="match status" value="2"/>
</dbReference>
<dbReference type="InterPro" id="IPR023296">
    <property type="entry name" value="Glyco_hydro_beta-prop_sf"/>
</dbReference>
<evidence type="ECO:0000256" key="5">
    <source>
        <dbReference type="ARBA" id="ARBA00023295"/>
    </source>
</evidence>
<evidence type="ECO:0000313" key="8">
    <source>
        <dbReference type="Proteomes" id="UP000238034"/>
    </source>
</evidence>
<dbReference type="InterPro" id="IPR006710">
    <property type="entry name" value="Glyco_hydro_43"/>
</dbReference>
<keyword evidence="6" id="KW-0732">Signal</keyword>
<protein>
    <submittedName>
        <fullName evidence="7">Glycosyl hydrolase family 43</fullName>
    </submittedName>
</protein>
<dbReference type="GO" id="GO:0045493">
    <property type="term" value="P:xylan catabolic process"/>
    <property type="evidence" value="ECO:0007669"/>
    <property type="project" value="UniProtKB-KW"/>
</dbReference>
<keyword evidence="4" id="KW-0119">Carbohydrate metabolism</keyword>
<dbReference type="PANTHER" id="PTHR43772:SF2">
    <property type="entry name" value="PUTATIVE (AFU_ORTHOLOGUE AFUA_2G04480)-RELATED"/>
    <property type="match status" value="1"/>
</dbReference>
<dbReference type="GO" id="GO:0004553">
    <property type="term" value="F:hydrolase activity, hydrolyzing O-glycosyl compounds"/>
    <property type="evidence" value="ECO:0007669"/>
    <property type="project" value="InterPro"/>
</dbReference>
<evidence type="ECO:0000313" key="7">
    <source>
        <dbReference type="EMBL" id="PRY53320.1"/>
    </source>
</evidence>
<gene>
    <name evidence="7" type="ORF">B0I27_104331</name>
</gene>
<comment type="caution">
    <text evidence="7">The sequence shown here is derived from an EMBL/GenBank/DDBJ whole genome shotgun (WGS) entry which is preliminary data.</text>
</comment>
<dbReference type="EMBL" id="PVTH01000004">
    <property type="protein sequence ID" value="PRY53320.1"/>
    <property type="molecule type" value="Genomic_DNA"/>
</dbReference>
<name>A0A2T0U5Y3_9SPHI</name>
<keyword evidence="5" id="KW-0326">Glycosidase</keyword>
<dbReference type="OrthoDB" id="9803461at2"/>
<evidence type="ECO:0000256" key="6">
    <source>
        <dbReference type="SAM" id="SignalP"/>
    </source>
</evidence>
<dbReference type="Proteomes" id="UP000238034">
    <property type="component" value="Unassembled WGS sequence"/>
</dbReference>
<feature type="signal peptide" evidence="6">
    <location>
        <begin position="1"/>
        <end position="21"/>
    </location>
</feature>
<proteinExistence type="inferred from homology"/>
<keyword evidence="8" id="KW-1185">Reference proteome</keyword>
<feature type="chain" id="PRO_5015573651" evidence="6">
    <location>
        <begin position="22"/>
        <end position="151"/>
    </location>
</feature>
<dbReference type="InterPro" id="IPR052176">
    <property type="entry name" value="Glycosyl_Hydrlase_43_Enz"/>
</dbReference>
<dbReference type="PANTHER" id="PTHR43772">
    <property type="entry name" value="ENDO-1,4-BETA-XYLANASE"/>
    <property type="match status" value="1"/>
</dbReference>
<evidence type="ECO:0000256" key="3">
    <source>
        <dbReference type="ARBA" id="ARBA00022801"/>
    </source>
</evidence>
<dbReference type="SUPFAM" id="SSF75005">
    <property type="entry name" value="Arabinanase/levansucrase/invertase"/>
    <property type="match status" value="1"/>
</dbReference>
<dbReference type="RefSeq" id="WP_106292885.1">
    <property type="nucleotide sequence ID" value="NZ_PVTH01000004.1"/>
</dbReference>
<accession>A0A2T0U5Y3</accession>
<evidence type="ECO:0000256" key="2">
    <source>
        <dbReference type="ARBA" id="ARBA00022651"/>
    </source>
</evidence>
<reference evidence="7 8" key="1">
    <citation type="submission" date="2018-03" db="EMBL/GenBank/DDBJ databases">
        <title>Genomic Encyclopedia of Type Strains, Phase III (KMG-III): the genomes of soil and plant-associated and newly described type strains.</title>
        <authorList>
            <person name="Whitman W."/>
        </authorList>
    </citation>
    <scope>NUCLEOTIDE SEQUENCE [LARGE SCALE GENOMIC DNA]</scope>
    <source>
        <strain evidence="7 8">CGMCC 1.9313</strain>
    </source>
</reference>
<evidence type="ECO:0000256" key="1">
    <source>
        <dbReference type="ARBA" id="ARBA00009865"/>
    </source>
</evidence>